<sequence>MKKWYDEEYEFTVEVTGFLHGDHTERYCRNGEEIGDVYKCTY</sequence>
<accession>A0A7W8LMQ2</accession>
<comment type="caution">
    <text evidence="1">The sequence shown here is derived from an EMBL/GenBank/DDBJ whole genome shotgun (WGS) entry which is preliminary data.</text>
</comment>
<proteinExistence type="predicted"/>
<dbReference type="EMBL" id="JACHFQ010000006">
    <property type="protein sequence ID" value="MBB5226640.1"/>
    <property type="molecule type" value="Genomic_DNA"/>
</dbReference>
<protein>
    <submittedName>
        <fullName evidence="1">Uncharacterized protein</fullName>
    </submittedName>
</protein>
<evidence type="ECO:0000313" key="2">
    <source>
        <dbReference type="Proteomes" id="UP000518887"/>
    </source>
</evidence>
<reference evidence="1 2" key="1">
    <citation type="submission" date="2020-08" db="EMBL/GenBank/DDBJ databases">
        <title>Genomic Encyclopedia of Type Strains, Phase IV (KMG-IV): sequencing the most valuable type-strain genomes for metagenomic binning, comparative biology and taxonomic classification.</title>
        <authorList>
            <person name="Goeker M."/>
        </authorList>
    </citation>
    <scope>NUCLEOTIDE SEQUENCE [LARGE SCALE GENOMIC DNA]</scope>
    <source>
        <strain evidence="1 2">DSM 103462</strain>
    </source>
</reference>
<dbReference type="AlphaFoldDB" id="A0A7W8LMQ2"/>
<name>A0A7W8LMQ2_9SPIR</name>
<gene>
    <name evidence="1" type="ORF">HNP76_002021</name>
</gene>
<organism evidence="1 2">
    <name type="scientific">Treponema ruminis</name>
    <dbReference type="NCBI Taxonomy" id="744515"/>
    <lineage>
        <taxon>Bacteria</taxon>
        <taxon>Pseudomonadati</taxon>
        <taxon>Spirochaetota</taxon>
        <taxon>Spirochaetia</taxon>
        <taxon>Spirochaetales</taxon>
        <taxon>Treponemataceae</taxon>
        <taxon>Treponema</taxon>
    </lineage>
</organism>
<keyword evidence="2" id="KW-1185">Reference proteome</keyword>
<evidence type="ECO:0000313" key="1">
    <source>
        <dbReference type="EMBL" id="MBB5226640.1"/>
    </source>
</evidence>
<dbReference type="Proteomes" id="UP000518887">
    <property type="component" value="Unassembled WGS sequence"/>
</dbReference>